<protein>
    <submittedName>
        <fullName evidence="2">Uncharacterized protein</fullName>
    </submittedName>
</protein>
<evidence type="ECO:0000313" key="3">
    <source>
        <dbReference type="Proteomes" id="UP000288805"/>
    </source>
</evidence>
<evidence type="ECO:0000256" key="1">
    <source>
        <dbReference type="SAM" id="MobiDB-lite"/>
    </source>
</evidence>
<organism evidence="2 3">
    <name type="scientific">Vitis vinifera</name>
    <name type="common">Grape</name>
    <dbReference type="NCBI Taxonomy" id="29760"/>
    <lineage>
        <taxon>Eukaryota</taxon>
        <taxon>Viridiplantae</taxon>
        <taxon>Streptophyta</taxon>
        <taxon>Embryophyta</taxon>
        <taxon>Tracheophyta</taxon>
        <taxon>Spermatophyta</taxon>
        <taxon>Magnoliopsida</taxon>
        <taxon>eudicotyledons</taxon>
        <taxon>Gunneridae</taxon>
        <taxon>Pentapetalae</taxon>
        <taxon>rosids</taxon>
        <taxon>Vitales</taxon>
        <taxon>Vitaceae</taxon>
        <taxon>Viteae</taxon>
        <taxon>Vitis</taxon>
    </lineage>
</organism>
<sequence>MSLTADPHRISEQPCSGDGSYQSMPGADVDHPGSAHCHLEVAPASFRSSISCTALHPTTAVPHSQATEPQAPLEAATKEAEPSA</sequence>
<feature type="region of interest" description="Disordered" evidence="1">
    <location>
        <begin position="1"/>
        <end position="35"/>
    </location>
</feature>
<accession>A0A438H2Y4</accession>
<proteinExistence type="predicted"/>
<comment type="caution">
    <text evidence="2">The sequence shown here is derived from an EMBL/GenBank/DDBJ whole genome shotgun (WGS) entry which is preliminary data.</text>
</comment>
<dbReference type="AlphaFoldDB" id="A0A438H2Y4"/>
<dbReference type="EMBL" id="QGNW01000293">
    <property type="protein sequence ID" value="RVW78611.1"/>
    <property type="molecule type" value="Genomic_DNA"/>
</dbReference>
<gene>
    <name evidence="2" type="ORF">CK203_046739</name>
</gene>
<reference evidence="2 3" key="1">
    <citation type="journal article" date="2018" name="PLoS Genet.">
        <title>Population sequencing reveals clonal diversity and ancestral inbreeding in the grapevine cultivar Chardonnay.</title>
        <authorList>
            <person name="Roach M.J."/>
            <person name="Johnson D.L."/>
            <person name="Bohlmann J."/>
            <person name="van Vuuren H.J."/>
            <person name="Jones S.J."/>
            <person name="Pretorius I.S."/>
            <person name="Schmidt S.A."/>
            <person name="Borneman A.R."/>
        </authorList>
    </citation>
    <scope>NUCLEOTIDE SEQUENCE [LARGE SCALE GENOMIC DNA]</scope>
    <source>
        <strain evidence="3">cv. Chardonnay</strain>
        <tissue evidence="2">Leaf</tissue>
    </source>
</reference>
<dbReference type="Proteomes" id="UP000288805">
    <property type="component" value="Unassembled WGS sequence"/>
</dbReference>
<evidence type="ECO:0000313" key="2">
    <source>
        <dbReference type="EMBL" id="RVW78611.1"/>
    </source>
</evidence>
<feature type="compositionally biased region" description="Basic and acidic residues" evidence="1">
    <location>
        <begin position="1"/>
        <end position="11"/>
    </location>
</feature>
<feature type="region of interest" description="Disordered" evidence="1">
    <location>
        <begin position="58"/>
        <end position="84"/>
    </location>
</feature>
<name>A0A438H2Y4_VITVI</name>